<proteinExistence type="predicted"/>
<dbReference type="EMBL" id="MZ334527">
    <property type="protein sequence ID" value="UBF23407.1"/>
    <property type="molecule type" value="Genomic_DNA"/>
</dbReference>
<organism evidence="1 2">
    <name type="scientific">Haloarcula tailed virus 3</name>
    <dbReference type="NCBI Taxonomy" id="2877990"/>
    <lineage>
        <taxon>Viruses</taxon>
        <taxon>Duplodnaviria</taxon>
        <taxon>Heunggongvirae</taxon>
        <taxon>Uroviricota</taxon>
        <taxon>Caudoviricetes</taxon>
        <taxon>Kirjokansivirales</taxon>
        <taxon>Pyrstoviridae</taxon>
        <taxon>Hatrivirus</taxon>
        <taxon>Hatrivirus caudatum</taxon>
        <taxon>Hatrivirus HATV3</taxon>
    </lineage>
</organism>
<sequence>MIYHTPMSTVGGDKRIYHTDKDCRHLPDDPDGYYSREEPVDGWELCQTCEGTETHTNGDNSLYKKISDPEFTA</sequence>
<gene>
    <name evidence="1" type="ORF">HATV-3_gp57</name>
</gene>
<accession>A0AAE8Y067</accession>
<keyword evidence="2" id="KW-1185">Reference proteome</keyword>
<protein>
    <submittedName>
        <fullName evidence="1">Uncharacterized protein</fullName>
    </submittedName>
</protein>
<reference evidence="1" key="1">
    <citation type="submission" date="2021-05" db="EMBL/GenBank/DDBJ databases">
        <title>Diversity, taxonomy and evolution of archaeal viruses of the class Caudoviricetes.</title>
        <authorList>
            <person name="Liu Y."/>
            <person name="Demina T.A."/>
            <person name="Roux S."/>
            <person name="Aiewsakun P."/>
            <person name="Kazlauskas D."/>
            <person name="Simmonds P."/>
            <person name="Prangishvili D."/>
            <person name="Oksanen H.M."/>
            <person name="Krupovic M."/>
        </authorList>
    </citation>
    <scope>NUCLEOTIDE SEQUENCE</scope>
    <source>
        <strain evidence="1">HATV-3/30</strain>
    </source>
</reference>
<dbReference type="Proteomes" id="UP000827845">
    <property type="component" value="Segment"/>
</dbReference>
<evidence type="ECO:0000313" key="2">
    <source>
        <dbReference type="Proteomes" id="UP000827845"/>
    </source>
</evidence>
<name>A0AAE8Y067_9CAUD</name>
<evidence type="ECO:0000313" key="1">
    <source>
        <dbReference type="EMBL" id="UBF23407.1"/>
    </source>
</evidence>